<accession>A0A409WP01</accession>
<evidence type="ECO:0000313" key="2">
    <source>
        <dbReference type="Proteomes" id="UP000283269"/>
    </source>
</evidence>
<protein>
    <submittedName>
        <fullName evidence="1">Uncharacterized protein</fullName>
    </submittedName>
</protein>
<proteinExistence type="predicted"/>
<dbReference type="InParanoid" id="A0A409WP01"/>
<comment type="caution">
    <text evidence="1">The sequence shown here is derived from an EMBL/GenBank/DDBJ whole genome shotgun (WGS) entry which is preliminary data.</text>
</comment>
<sequence>MSNITDAVHGLLVEEDYCESPLHTRDSKATQFTVALENLGVLGRDVVATESLAGETLLERSQNLTCIRHSDTEWSSLLHFVEKHASLIRSRSHDLQVFDNKQIEDYLDTLVVAEQLPAYCSDLVPEHGLSSHASVQHEYTQEQVDQAFFFLRNLDEHEILSFREFCRRDHEKELQEMSIADQLKDLVISIAKDARECGVALRDYDAAKAKRSIYMNSASDLDYEPQISSWAIKLNSHRRRLQLSLAAYLSLGSFDGPISKHITPGFVIALGFSIFPDLDPFRENEISLRDEIHRSHSEKDLDSLCTMSAAGETISSGDIWISPTISLKSPTQTNFEPGEGPQWSHVLLGNPTALSSETDHTPSDISIYSVASSRTDDTDYGLYYRRMALSLTPDY</sequence>
<dbReference type="EMBL" id="NHYD01003342">
    <property type="protein sequence ID" value="PPQ80220.1"/>
    <property type="molecule type" value="Genomic_DNA"/>
</dbReference>
<dbReference type="AlphaFoldDB" id="A0A409WP01"/>
<gene>
    <name evidence="1" type="ORF">CVT25_003573</name>
</gene>
<evidence type="ECO:0000313" key="1">
    <source>
        <dbReference type="EMBL" id="PPQ80220.1"/>
    </source>
</evidence>
<dbReference type="Proteomes" id="UP000283269">
    <property type="component" value="Unassembled WGS sequence"/>
</dbReference>
<name>A0A409WP01_PSICY</name>
<reference evidence="1 2" key="1">
    <citation type="journal article" date="2018" name="Evol. Lett.">
        <title>Horizontal gene cluster transfer increased hallucinogenic mushroom diversity.</title>
        <authorList>
            <person name="Reynolds H.T."/>
            <person name="Vijayakumar V."/>
            <person name="Gluck-Thaler E."/>
            <person name="Korotkin H.B."/>
            <person name="Matheny P.B."/>
            <person name="Slot J.C."/>
        </authorList>
    </citation>
    <scope>NUCLEOTIDE SEQUENCE [LARGE SCALE GENOMIC DNA]</scope>
    <source>
        <strain evidence="1 2">2631</strain>
    </source>
</reference>
<organism evidence="1 2">
    <name type="scientific">Psilocybe cyanescens</name>
    <dbReference type="NCBI Taxonomy" id="93625"/>
    <lineage>
        <taxon>Eukaryota</taxon>
        <taxon>Fungi</taxon>
        <taxon>Dikarya</taxon>
        <taxon>Basidiomycota</taxon>
        <taxon>Agaricomycotina</taxon>
        <taxon>Agaricomycetes</taxon>
        <taxon>Agaricomycetidae</taxon>
        <taxon>Agaricales</taxon>
        <taxon>Agaricineae</taxon>
        <taxon>Strophariaceae</taxon>
        <taxon>Psilocybe</taxon>
    </lineage>
</organism>
<keyword evidence="2" id="KW-1185">Reference proteome</keyword>